<protein>
    <recommendedName>
        <fullName evidence="8">RNA polymerase III RPC4-domain-containing protein</fullName>
    </recommendedName>
</protein>
<dbReference type="OrthoDB" id="5836119at2759"/>
<gene>
    <name evidence="6" type="ORF">FA15DRAFT_680120</name>
</gene>
<feature type="region of interest" description="Disordered" evidence="5">
    <location>
        <begin position="271"/>
        <end position="301"/>
    </location>
</feature>
<evidence type="ECO:0000256" key="3">
    <source>
        <dbReference type="ARBA" id="ARBA00023163"/>
    </source>
</evidence>
<keyword evidence="3" id="KW-0804">Transcription</keyword>
<dbReference type="PANTHER" id="PTHR13408">
    <property type="entry name" value="DNA-DIRECTED RNA POLYMERASE III"/>
    <property type="match status" value="1"/>
</dbReference>
<dbReference type="Pfam" id="PF05132">
    <property type="entry name" value="RNA_pol_Rpc4"/>
    <property type="match status" value="1"/>
</dbReference>
<feature type="compositionally biased region" description="Acidic residues" evidence="5">
    <location>
        <begin position="221"/>
        <end position="230"/>
    </location>
</feature>
<dbReference type="STRING" id="230819.A0A5C3KZL3"/>
<dbReference type="EMBL" id="ML210184">
    <property type="protein sequence ID" value="TFK25650.1"/>
    <property type="molecule type" value="Genomic_DNA"/>
</dbReference>
<sequence length="418" mass="44565">MAGAPPPPKAIPSLAKKPSDVTRQGASKLKFVPTLPQRRKKEYEPTPAIVPSTASKDGARGRGGGRGFEGRGRGSGRGRGRGGAPPEVTMTASGPFAMGPTLAGSGASRRSTPRSNFAPSIASSNSGSSTLGAGLSQTAPPTLRKDLNDLKGKGKEVKVEDEDVEVYSDPDDGVEIIDIDQVRGMDYMAPESLRRERKKVKKEKKTEEPGDVDVANALDLSESEEEEEAELEDVIEDFAAQVNIDSGDELREEKLYLFQFPAPFPTFVQEAKSSETGGGDVEMSDSTKKVTFGPDVKPAADATPISRTASAVASDPNEPAVQPLDGVIGRLEIYRSGAVKIRLANDILLDVNPATQPSFLQQVVHVDMDQKRIVVLGEINKQFVASPNVDALLNALEQAEKKPQATGMEGEEKLLTMS</sequence>
<evidence type="ECO:0000313" key="6">
    <source>
        <dbReference type="EMBL" id="TFK25650.1"/>
    </source>
</evidence>
<evidence type="ECO:0000313" key="7">
    <source>
        <dbReference type="Proteomes" id="UP000307440"/>
    </source>
</evidence>
<proteinExistence type="predicted"/>
<feature type="region of interest" description="Disordered" evidence="5">
    <location>
        <begin position="194"/>
        <end position="230"/>
    </location>
</feature>
<evidence type="ECO:0000256" key="5">
    <source>
        <dbReference type="SAM" id="MobiDB-lite"/>
    </source>
</evidence>
<evidence type="ECO:0000256" key="1">
    <source>
        <dbReference type="ARBA" id="ARBA00004123"/>
    </source>
</evidence>
<dbReference type="GO" id="GO:0003677">
    <property type="term" value="F:DNA binding"/>
    <property type="evidence" value="ECO:0007669"/>
    <property type="project" value="InterPro"/>
</dbReference>
<dbReference type="Proteomes" id="UP000307440">
    <property type="component" value="Unassembled WGS sequence"/>
</dbReference>
<feature type="compositionally biased region" description="Basic and acidic residues" evidence="5">
    <location>
        <begin position="143"/>
        <end position="156"/>
    </location>
</feature>
<feature type="region of interest" description="Disordered" evidence="5">
    <location>
        <begin position="1"/>
        <end position="156"/>
    </location>
</feature>
<dbReference type="AlphaFoldDB" id="A0A5C3KZL3"/>
<feature type="compositionally biased region" description="Polar residues" evidence="5">
    <location>
        <begin position="108"/>
        <end position="117"/>
    </location>
</feature>
<keyword evidence="4" id="KW-0539">Nucleus</keyword>
<name>A0A5C3KZL3_COPMA</name>
<feature type="compositionally biased region" description="Low complexity" evidence="5">
    <location>
        <begin position="118"/>
        <end position="136"/>
    </location>
</feature>
<evidence type="ECO:0008006" key="8">
    <source>
        <dbReference type="Google" id="ProtNLM"/>
    </source>
</evidence>
<reference evidence="6 7" key="1">
    <citation type="journal article" date="2019" name="Nat. Ecol. Evol.">
        <title>Megaphylogeny resolves global patterns of mushroom evolution.</title>
        <authorList>
            <person name="Varga T."/>
            <person name="Krizsan K."/>
            <person name="Foldi C."/>
            <person name="Dima B."/>
            <person name="Sanchez-Garcia M."/>
            <person name="Sanchez-Ramirez S."/>
            <person name="Szollosi G.J."/>
            <person name="Szarkandi J.G."/>
            <person name="Papp V."/>
            <person name="Albert L."/>
            <person name="Andreopoulos W."/>
            <person name="Angelini C."/>
            <person name="Antonin V."/>
            <person name="Barry K.W."/>
            <person name="Bougher N.L."/>
            <person name="Buchanan P."/>
            <person name="Buyck B."/>
            <person name="Bense V."/>
            <person name="Catcheside P."/>
            <person name="Chovatia M."/>
            <person name="Cooper J."/>
            <person name="Damon W."/>
            <person name="Desjardin D."/>
            <person name="Finy P."/>
            <person name="Geml J."/>
            <person name="Haridas S."/>
            <person name="Hughes K."/>
            <person name="Justo A."/>
            <person name="Karasinski D."/>
            <person name="Kautmanova I."/>
            <person name="Kiss B."/>
            <person name="Kocsube S."/>
            <person name="Kotiranta H."/>
            <person name="LaButti K.M."/>
            <person name="Lechner B.E."/>
            <person name="Liimatainen K."/>
            <person name="Lipzen A."/>
            <person name="Lukacs Z."/>
            <person name="Mihaltcheva S."/>
            <person name="Morgado L.N."/>
            <person name="Niskanen T."/>
            <person name="Noordeloos M.E."/>
            <person name="Ohm R.A."/>
            <person name="Ortiz-Santana B."/>
            <person name="Ovrebo C."/>
            <person name="Racz N."/>
            <person name="Riley R."/>
            <person name="Savchenko A."/>
            <person name="Shiryaev A."/>
            <person name="Soop K."/>
            <person name="Spirin V."/>
            <person name="Szebenyi C."/>
            <person name="Tomsovsky M."/>
            <person name="Tulloss R.E."/>
            <person name="Uehling J."/>
            <person name="Grigoriev I.V."/>
            <person name="Vagvolgyi C."/>
            <person name="Papp T."/>
            <person name="Martin F.M."/>
            <person name="Miettinen O."/>
            <person name="Hibbett D.S."/>
            <person name="Nagy L.G."/>
        </authorList>
    </citation>
    <scope>NUCLEOTIDE SEQUENCE [LARGE SCALE GENOMIC DNA]</scope>
    <source>
        <strain evidence="6 7">CBS 121175</strain>
    </source>
</reference>
<feature type="compositionally biased region" description="Pro residues" evidence="5">
    <location>
        <begin position="1"/>
        <end position="10"/>
    </location>
</feature>
<keyword evidence="2" id="KW-0240">DNA-directed RNA polymerase</keyword>
<feature type="compositionally biased region" description="Gly residues" evidence="5">
    <location>
        <begin position="61"/>
        <end position="73"/>
    </location>
</feature>
<dbReference type="GO" id="GO:0005666">
    <property type="term" value="C:RNA polymerase III complex"/>
    <property type="evidence" value="ECO:0007669"/>
    <property type="project" value="InterPro"/>
</dbReference>
<dbReference type="PANTHER" id="PTHR13408:SF0">
    <property type="entry name" value="DNA-DIRECTED RNA POLYMERASE III SUBUNIT RPC4"/>
    <property type="match status" value="1"/>
</dbReference>
<dbReference type="InterPro" id="IPR007811">
    <property type="entry name" value="RPC4"/>
</dbReference>
<evidence type="ECO:0000256" key="2">
    <source>
        <dbReference type="ARBA" id="ARBA00022478"/>
    </source>
</evidence>
<accession>A0A5C3KZL3</accession>
<comment type="subcellular location">
    <subcellularLocation>
        <location evidence="1">Nucleus</location>
    </subcellularLocation>
</comment>
<organism evidence="6 7">
    <name type="scientific">Coprinopsis marcescibilis</name>
    <name type="common">Agaric fungus</name>
    <name type="synonym">Psathyrella marcescibilis</name>
    <dbReference type="NCBI Taxonomy" id="230819"/>
    <lineage>
        <taxon>Eukaryota</taxon>
        <taxon>Fungi</taxon>
        <taxon>Dikarya</taxon>
        <taxon>Basidiomycota</taxon>
        <taxon>Agaricomycotina</taxon>
        <taxon>Agaricomycetes</taxon>
        <taxon>Agaricomycetidae</taxon>
        <taxon>Agaricales</taxon>
        <taxon>Agaricineae</taxon>
        <taxon>Psathyrellaceae</taxon>
        <taxon>Coprinopsis</taxon>
    </lineage>
</organism>
<keyword evidence="7" id="KW-1185">Reference proteome</keyword>
<dbReference type="GO" id="GO:0042797">
    <property type="term" value="P:tRNA transcription by RNA polymerase III"/>
    <property type="evidence" value="ECO:0007669"/>
    <property type="project" value="TreeGrafter"/>
</dbReference>
<evidence type="ECO:0000256" key="4">
    <source>
        <dbReference type="ARBA" id="ARBA00023242"/>
    </source>
</evidence>